<feature type="binding site" evidence="12">
    <location>
        <position position="202"/>
    </location>
    <ligand>
        <name>Mn(2+)</name>
        <dbReference type="ChEBI" id="CHEBI:29035"/>
        <label>1</label>
    </ligand>
</feature>
<dbReference type="GO" id="GO:0005525">
    <property type="term" value="F:GTP binding"/>
    <property type="evidence" value="ECO:0007669"/>
    <property type="project" value="UniProtKB-KW"/>
</dbReference>
<name>A0A1H3E3M2_9BACT</name>
<dbReference type="PANTHER" id="PTHR11118:SF1">
    <property type="entry name" value="RNA-SPLICING LIGASE RTCB HOMOLOG"/>
    <property type="match status" value="1"/>
</dbReference>
<evidence type="ECO:0000256" key="11">
    <source>
        <dbReference type="PIRSR" id="PIRSR601233-2"/>
    </source>
</evidence>
<sequence length="475" mass="51747">MALKQIDPVRWVLERDFKIGMKVTGLIYGDSYIIQNLEKEGALTQIANVACLPGILKHSFAMPDVHWGYGFPIGGVAAFSLNEGIISPGGVGYDISCGVRVMLTFIEEKEVASCIDELTAALFSRVPSGVGSKGALKISETELLSVLAKGALWAVKKGYGRSEDLECIEERGTLPHANPDAVSKKAIERGKPQLGTLGSGNHFLEIQVIDEIYDENVARQFGLNPGQVTVMIHCGSRGLGHQVCDDYIKVMLRAMNKYGISVPDRQLCCAPLKSEEAKQYLGAMQAAANYALANREIIGQLVREVFGDFFPKSDLKLLYDVSHNMAHIEKHGVEGKQVDVCVHRKGATRAFPPGHPSLPERYIQVGQPVIIPGSMGTESYILVGTKRGMEECFASTCHGAGRVLSRKAAMKSEKADTILKRLEDRGIKVMAETIGTVREEIPEAYKDVSRVVDVVEKAGISRKVARLRPLAVIKG</sequence>
<comment type="similarity">
    <text evidence="1 13">Belongs to the RtcB family.</text>
</comment>
<evidence type="ECO:0000256" key="10">
    <source>
        <dbReference type="PIRSR" id="PIRSR601233-1"/>
    </source>
</evidence>
<feature type="binding site" evidence="11">
    <location>
        <begin position="372"/>
        <end position="375"/>
    </location>
    <ligand>
        <name>GMP</name>
        <dbReference type="ChEBI" id="CHEBI:58115"/>
    </ligand>
</feature>
<organism evidence="14 15">
    <name type="scientific">Acetomicrobium thermoterrenum DSM 13490</name>
    <dbReference type="NCBI Taxonomy" id="1120987"/>
    <lineage>
        <taxon>Bacteria</taxon>
        <taxon>Thermotogati</taxon>
        <taxon>Synergistota</taxon>
        <taxon>Synergistia</taxon>
        <taxon>Synergistales</taxon>
        <taxon>Acetomicrobiaceae</taxon>
        <taxon>Acetomicrobium</taxon>
    </lineage>
</organism>
<evidence type="ECO:0000256" key="1">
    <source>
        <dbReference type="ARBA" id="ARBA00008071"/>
    </source>
</evidence>
<dbReference type="AlphaFoldDB" id="A0A1H3E3M2"/>
<feature type="binding site" evidence="11">
    <location>
        <begin position="201"/>
        <end position="205"/>
    </location>
    <ligand>
        <name>GMP</name>
        <dbReference type="ChEBI" id="CHEBI:58115"/>
    </ligand>
</feature>
<evidence type="ECO:0000313" key="15">
    <source>
        <dbReference type="Proteomes" id="UP000199266"/>
    </source>
</evidence>
<comment type="subunit">
    <text evidence="13">Monomer.</text>
</comment>
<keyword evidence="7 12" id="KW-0464">Manganese</keyword>
<dbReference type="GO" id="GO:0046872">
    <property type="term" value="F:metal ion binding"/>
    <property type="evidence" value="ECO:0007669"/>
    <property type="project" value="UniProtKB-UniRule"/>
</dbReference>
<evidence type="ECO:0000256" key="9">
    <source>
        <dbReference type="ARBA" id="ARBA00049514"/>
    </source>
</evidence>
<evidence type="ECO:0000313" key="14">
    <source>
        <dbReference type="EMBL" id="SDX73271.1"/>
    </source>
</evidence>
<dbReference type="GO" id="GO:0170057">
    <property type="term" value="F:RNA ligase (GTP) activity"/>
    <property type="evidence" value="ECO:0007669"/>
    <property type="project" value="UniProtKB-EC"/>
</dbReference>
<evidence type="ECO:0000256" key="5">
    <source>
        <dbReference type="ARBA" id="ARBA00022800"/>
    </source>
</evidence>
<dbReference type="PROSITE" id="PS01288">
    <property type="entry name" value="UPF0027"/>
    <property type="match status" value="1"/>
</dbReference>
<dbReference type="EMBL" id="FNPD01000002">
    <property type="protein sequence ID" value="SDX73271.1"/>
    <property type="molecule type" value="Genomic_DNA"/>
</dbReference>
<dbReference type="FunFam" id="3.90.1860.10:FF:000001">
    <property type="entry name" value="tRNA-splicing ligase RtcB homolog"/>
    <property type="match status" value="1"/>
</dbReference>
<evidence type="ECO:0000256" key="3">
    <source>
        <dbReference type="ARBA" id="ARBA00022723"/>
    </source>
</evidence>
<feature type="binding site" evidence="12">
    <location>
        <position position="233"/>
    </location>
    <ligand>
        <name>Mn(2+)</name>
        <dbReference type="ChEBI" id="CHEBI:29035"/>
        <label>2</label>
    </ligand>
</feature>
<comment type="cofactor">
    <cofactor evidence="12 13">
        <name>Mn(2+)</name>
        <dbReference type="ChEBI" id="CHEBI:29035"/>
    </cofactor>
    <text evidence="12 13">Binds 2 manganese ions per subunit.</text>
</comment>
<keyword evidence="5" id="KW-0692">RNA repair</keyword>
<evidence type="ECO:0000256" key="8">
    <source>
        <dbReference type="ARBA" id="ARBA00047746"/>
    </source>
</evidence>
<keyword evidence="6 11" id="KW-0342">GTP-binding</keyword>
<feature type="binding site" evidence="12">
    <location>
        <position position="94"/>
    </location>
    <ligand>
        <name>Mn(2+)</name>
        <dbReference type="ChEBI" id="CHEBI:29035"/>
        <label>1</label>
    </ligand>
</feature>
<dbReference type="PANTHER" id="PTHR11118">
    <property type="entry name" value="RNA-SPLICING LIGASE RTCB HOMOLOG"/>
    <property type="match status" value="1"/>
</dbReference>
<dbReference type="SUPFAM" id="SSF103365">
    <property type="entry name" value="Hypothetical protein PH1602"/>
    <property type="match status" value="1"/>
</dbReference>
<feature type="binding site" evidence="12">
    <location>
        <position position="323"/>
    </location>
    <ligand>
        <name>Mn(2+)</name>
        <dbReference type="ChEBI" id="CHEBI:29035"/>
        <label>2</label>
    </ligand>
</feature>
<evidence type="ECO:0000256" key="12">
    <source>
        <dbReference type="PIRSR" id="PIRSR601233-3"/>
    </source>
</evidence>
<protein>
    <recommendedName>
        <fullName evidence="13">tRNA-splicing ligase RtcB</fullName>
        <ecNumber evidence="13">6.5.1.-</ecNumber>
    </recommendedName>
</protein>
<dbReference type="InterPro" id="IPR001233">
    <property type="entry name" value="RtcB"/>
</dbReference>
<dbReference type="Proteomes" id="UP000199266">
    <property type="component" value="Unassembled WGS sequence"/>
</dbReference>
<evidence type="ECO:0000256" key="13">
    <source>
        <dbReference type="RuleBase" id="RU371113"/>
    </source>
</evidence>
<feature type="binding site" evidence="11">
    <location>
        <position position="474"/>
    </location>
    <ligand>
        <name>GMP</name>
        <dbReference type="ChEBI" id="CHEBI:58115"/>
    </ligand>
</feature>
<gene>
    <name evidence="13" type="primary">rtcB</name>
    <name evidence="14" type="ORF">SAMN03080603_00407</name>
</gene>
<dbReference type="RefSeq" id="WP_091460196.1">
    <property type="nucleotide sequence ID" value="NZ_FNPD01000002.1"/>
</dbReference>
<reference evidence="15" key="1">
    <citation type="submission" date="2016-10" db="EMBL/GenBank/DDBJ databases">
        <authorList>
            <person name="Varghese N."/>
            <person name="Submissions S."/>
        </authorList>
    </citation>
    <scope>NUCLEOTIDE SEQUENCE [LARGE SCALE GENOMIC DNA]</scope>
    <source>
        <strain evidence="15">DSM 13490</strain>
    </source>
</reference>
<dbReference type="Gene3D" id="3.90.1860.10">
    <property type="entry name" value="tRNA-splicing ligase RtcB"/>
    <property type="match status" value="1"/>
</dbReference>
<evidence type="ECO:0000256" key="6">
    <source>
        <dbReference type="ARBA" id="ARBA00023134"/>
    </source>
</evidence>
<dbReference type="Pfam" id="PF01139">
    <property type="entry name" value="RtcB"/>
    <property type="match status" value="1"/>
</dbReference>
<dbReference type="GO" id="GO:0003972">
    <property type="term" value="F:RNA ligase (ATP) activity"/>
    <property type="evidence" value="ECO:0007669"/>
    <property type="project" value="TreeGrafter"/>
</dbReference>
<feature type="binding site" evidence="11">
    <location>
        <position position="379"/>
    </location>
    <ligand>
        <name>GMP</name>
        <dbReference type="ChEBI" id="CHEBI:58115"/>
    </ligand>
</feature>
<keyword evidence="3 12" id="KW-0479">Metal-binding</keyword>
<evidence type="ECO:0000256" key="7">
    <source>
        <dbReference type="ARBA" id="ARBA00023211"/>
    </source>
</evidence>
<keyword evidence="15" id="KW-1185">Reference proteome</keyword>
<proteinExistence type="inferred from homology"/>
<comment type="catalytic activity">
    <reaction evidence="8">
        <text>a 3'-end 3'-phospho-ribonucleotide-RNA + a 5'-end dephospho-ribonucleoside-RNA + GTP = a ribonucleotidyl-ribonucleotide-RNA + GMP + diphosphate</text>
        <dbReference type="Rhea" id="RHEA:68076"/>
        <dbReference type="Rhea" id="RHEA-COMP:10463"/>
        <dbReference type="Rhea" id="RHEA-COMP:13936"/>
        <dbReference type="Rhea" id="RHEA-COMP:17355"/>
        <dbReference type="ChEBI" id="CHEBI:33019"/>
        <dbReference type="ChEBI" id="CHEBI:37565"/>
        <dbReference type="ChEBI" id="CHEBI:58115"/>
        <dbReference type="ChEBI" id="CHEBI:83062"/>
        <dbReference type="ChEBI" id="CHEBI:138284"/>
        <dbReference type="ChEBI" id="CHEBI:173118"/>
        <dbReference type="EC" id="6.5.1.8"/>
    </reaction>
</comment>
<dbReference type="GO" id="GO:0042245">
    <property type="term" value="P:RNA repair"/>
    <property type="evidence" value="ECO:0007669"/>
    <property type="project" value="UniProtKB-KW"/>
</dbReference>
<evidence type="ECO:0000256" key="2">
    <source>
        <dbReference type="ARBA" id="ARBA00022598"/>
    </source>
</evidence>
<keyword evidence="2 13" id="KW-0436">Ligase</keyword>
<keyword evidence="4 11" id="KW-0547">Nucleotide-binding</keyword>
<accession>A0A1H3E3M2</accession>
<dbReference type="GO" id="GO:0006396">
    <property type="term" value="P:RNA processing"/>
    <property type="evidence" value="ECO:0007669"/>
    <property type="project" value="InterPro"/>
</dbReference>
<comment type="catalytic activity">
    <reaction evidence="9">
        <text>a 3'-end 2',3'-cyclophospho-ribonucleotide-RNA + a 5'-end dephospho-ribonucleoside-RNA + GTP + H2O = a ribonucleotidyl-ribonucleotide-RNA + GMP + diphosphate + H(+)</text>
        <dbReference type="Rhea" id="RHEA:68080"/>
        <dbReference type="Rhea" id="RHEA-COMP:10464"/>
        <dbReference type="Rhea" id="RHEA-COMP:13936"/>
        <dbReference type="Rhea" id="RHEA-COMP:17355"/>
        <dbReference type="ChEBI" id="CHEBI:15377"/>
        <dbReference type="ChEBI" id="CHEBI:15378"/>
        <dbReference type="ChEBI" id="CHEBI:33019"/>
        <dbReference type="ChEBI" id="CHEBI:37565"/>
        <dbReference type="ChEBI" id="CHEBI:58115"/>
        <dbReference type="ChEBI" id="CHEBI:83064"/>
        <dbReference type="ChEBI" id="CHEBI:138284"/>
        <dbReference type="ChEBI" id="CHEBI:173118"/>
        <dbReference type="EC" id="6.5.1.8"/>
    </reaction>
</comment>
<dbReference type="InterPro" id="IPR036025">
    <property type="entry name" value="RtcB-like_sf"/>
</dbReference>
<feature type="binding site" evidence="11">
    <location>
        <begin position="398"/>
        <end position="401"/>
    </location>
    <ligand>
        <name>GMP</name>
        <dbReference type="ChEBI" id="CHEBI:58115"/>
    </ligand>
</feature>
<evidence type="ECO:0000256" key="4">
    <source>
        <dbReference type="ARBA" id="ARBA00022741"/>
    </source>
</evidence>
<feature type="binding site" evidence="11">
    <location>
        <begin position="323"/>
        <end position="324"/>
    </location>
    <ligand>
        <name>GMP</name>
        <dbReference type="ChEBI" id="CHEBI:58115"/>
    </ligand>
</feature>
<feature type="active site" description="GMP-histidine intermediate" evidence="10">
    <location>
        <position position="398"/>
    </location>
</feature>
<dbReference type="EC" id="6.5.1.-" evidence="13"/>